<sequence length="233" mass="27336">MRRVIESNGKIIVILLVIIFISSFSLGALFFNMVFNKVSRNNNMNIDNAYEVINTTNIEDHNYKEEEQVEEILTTKTLYGIQCGVFKNEEYAKELYNELKEFGIPFIVEDFEYYRVIFGIFTEELSDVLIKVLEENGFDVSKFEITTEIKSVDEEIKYEIELGALKLIWKMINRNMDIASTESYKNWVKNQKYNELLESGLSAKNALSLPNEISINESEEILKKFYKEYKKNK</sequence>
<dbReference type="Pfam" id="PF05036">
    <property type="entry name" value="SPOR"/>
    <property type="match status" value="1"/>
</dbReference>
<organism evidence="3 4">
    <name type="scientific">Oceanirhabdus seepicola</name>
    <dbReference type="NCBI Taxonomy" id="2828781"/>
    <lineage>
        <taxon>Bacteria</taxon>
        <taxon>Bacillati</taxon>
        <taxon>Bacillota</taxon>
        <taxon>Clostridia</taxon>
        <taxon>Eubacteriales</taxon>
        <taxon>Clostridiaceae</taxon>
        <taxon>Oceanirhabdus</taxon>
    </lineage>
</organism>
<proteinExistence type="predicted"/>
<comment type="caution">
    <text evidence="3">The sequence shown here is derived from an EMBL/GenBank/DDBJ whole genome shotgun (WGS) entry which is preliminary data.</text>
</comment>
<reference evidence="3" key="1">
    <citation type="journal article" date="2021" name="mSystems">
        <title>Bacteria and Archaea Synergistically Convert Glycine Betaine to Biogenic Methane in the Formosa Cold Seep of the South China Sea.</title>
        <authorList>
            <person name="Li L."/>
            <person name="Zhang W."/>
            <person name="Zhang S."/>
            <person name="Song L."/>
            <person name="Sun Q."/>
            <person name="Zhang H."/>
            <person name="Xiang H."/>
            <person name="Dong X."/>
        </authorList>
    </citation>
    <scope>NUCLEOTIDE SEQUENCE</scope>
    <source>
        <strain evidence="3">ZWT</strain>
    </source>
</reference>
<dbReference type="GO" id="GO:0042834">
    <property type="term" value="F:peptidoglycan binding"/>
    <property type="evidence" value="ECO:0007669"/>
    <property type="project" value="InterPro"/>
</dbReference>
<keyword evidence="1" id="KW-0472">Membrane</keyword>
<feature type="domain" description="SPOR" evidence="2">
    <location>
        <begin position="77"/>
        <end position="122"/>
    </location>
</feature>
<dbReference type="InterPro" id="IPR036680">
    <property type="entry name" value="SPOR-like_sf"/>
</dbReference>
<evidence type="ECO:0000259" key="2">
    <source>
        <dbReference type="Pfam" id="PF05036"/>
    </source>
</evidence>
<reference evidence="3" key="2">
    <citation type="submission" date="2021-04" db="EMBL/GenBank/DDBJ databases">
        <authorList>
            <person name="Dong X."/>
        </authorList>
    </citation>
    <scope>NUCLEOTIDE SEQUENCE</scope>
    <source>
        <strain evidence="3">ZWT</strain>
    </source>
</reference>
<dbReference type="AlphaFoldDB" id="A0A9J6P3C9"/>
<dbReference type="EMBL" id="JAGSOJ010000002">
    <property type="protein sequence ID" value="MCM1990710.1"/>
    <property type="molecule type" value="Genomic_DNA"/>
</dbReference>
<feature type="transmembrane region" description="Helical" evidence="1">
    <location>
        <begin position="12"/>
        <end position="35"/>
    </location>
</feature>
<dbReference type="InterPro" id="IPR007730">
    <property type="entry name" value="SPOR-like_dom"/>
</dbReference>
<keyword evidence="4" id="KW-1185">Reference proteome</keyword>
<keyword evidence="1" id="KW-0812">Transmembrane</keyword>
<evidence type="ECO:0000313" key="3">
    <source>
        <dbReference type="EMBL" id="MCM1990710.1"/>
    </source>
</evidence>
<dbReference type="Proteomes" id="UP001056429">
    <property type="component" value="Unassembled WGS sequence"/>
</dbReference>
<name>A0A9J6P3C9_9CLOT</name>
<dbReference type="Gene3D" id="3.30.70.1070">
    <property type="entry name" value="Sporulation related repeat"/>
    <property type="match status" value="1"/>
</dbReference>
<dbReference type="SUPFAM" id="SSF110997">
    <property type="entry name" value="Sporulation related repeat"/>
    <property type="match status" value="1"/>
</dbReference>
<keyword evidence="1" id="KW-1133">Transmembrane helix</keyword>
<accession>A0A9J6P3C9</accession>
<evidence type="ECO:0000313" key="4">
    <source>
        <dbReference type="Proteomes" id="UP001056429"/>
    </source>
</evidence>
<evidence type="ECO:0000256" key="1">
    <source>
        <dbReference type="SAM" id="Phobius"/>
    </source>
</evidence>
<dbReference type="RefSeq" id="WP_250859802.1">
    <property type="nucleotide sequence ID" value="NZ_JAGSOJ010000002.1"/>
</dbReference>
<gene>
    <name evidence="3" type="ORF">KDK92_13345</name>
</gene>
<protein>
    <submittedName>
        <fullName evidence="3">SPOR domain-containing protein</fullName>
    </submittedName>
</protein>